<evidence type="ECO:0000313" key="8">
    <source>
        <dbReference type="WBParaSite" id="ALUE_0001710201-mRNA-1"/>
    </source>
</evidence>
<dbReference type="Gene3D" id="1.20.1070.10">
    <property type="entry name" value="Rhodopsin 7-helix transmembrane proteins"/>
    <property type="match status" value="1"/>
</dbReference>
<feature type="transmembrane region" description="Helical" evidence="5">
    <location>
        <begin position="93"/>
        <end position="113"/>
    </location>
</feature>
<evidence type="ECO:0000313" key="7">
    <source>
        <dbReference type="Proteomes" id="UP000036681"/>
    </source>
</evidence>
<dbReference type="Proteomes" id="UP000036681">
    <property type="component" value="Unplaced"/>
</dbReference>
<dbReference type="InterPro" id="IPR019427">
    <property type="entry name" value="7TM_GPCR_serpentine_rcpt_Srw"/>
</dbReference>
<keyword evidence="2 5" id="KW-0812">Transmembrane</keyword>
<evidence type="ECO:0000256" key="1">
    <source>
        <dbReference type="ARBA" id="ARBA00004370"/>
    </source>
</evidence>
<dbReference type="PANTHER" id="PTHR46641:SF11">
    <property type="entry name" value="G-PROTEIN COUPLED RECEPTOR DAF-37"/>
    <property type="match status" value="1"/>
</dbReference>
<feature type="domain" description="G-protein coupled receptors family 1 profile" evidence="6">
    <location>
        <begin position="1"/>
        <end position="147"/>
    </location>
</feature>
<dbReference type="PRINTS" id="PR00237">
    <property type="entry name" value="GPCRRHODOPSN"/>
</dbReference>
<keyword evidence="3 5" id="KW-1133">Transmembrane helix</keyword>
<sequence length="147" mass="16862">MRNPNNLFLTALAIFDSCLLVTAFFIYGMEYIIEYTQAFDLYVAWLTYLRFAFALSHISQMGSVYTTVSVTVERYMAVCYPKSSKKYCTSRGSALSVLCVTCFSIIFNSTKFFELEAIEDWDLKSDYSFGAIDEPSLLIELRENITQ</sequence>
<keyword evidence="4 5" id="KW-0472">Membrane</keyword>
<comment type="subcellular location">
    <subcellularLocation>
        <location evidence="1">Membrane</location>
    </subcellularLocation>
</comment>
<dbReference type="InterPro" id="IPR052954">
    <property type="entry name" value="GPCR-Ligand_Int"/>
</dbReference>
<protein>
    <submittedName>
        <fullName evidence="8">G_PROTEIN_RECEP_F1_2 domain-containing protein</fullName>
    </submittedName>
</protein>
<evidence type="ECO:0000259" key="6">
    <source>
        <dbReference type="PROSITE" id="PS50262"/>
    </source>
</evidence>
<evidence type="ECO:0000256" key="4">
    <source>
        <dbReference type="ARBA" id="ARBA00023136"/>
    </source>
</evidence>
<feature type="transmembrane region" description="Helical" evidence="5">
    <location>
        <begin position="48"/>
        <end position="72"/>
    </location>
</feature>
<accession>A0A0M3IFT7</accession>
<proteinExistence type="predicted"/>
<dbReference type="SUPFAM" id="SSF81321">
    <property type="entry name" value="Family A G protein-coupled receptor-like"/>
    <property type="match status" value="1"/>
</dbReference>
<name>A0A0M3IFT7_ASCLU</name>
<dbReference type="WBParaSite" id="ALUE_0001710201-mRNA-1">
    <property type="protein sequence ID" value="ALUE_0001710201-mRNA-1"/>
    <property type="gene ID" value="ALUE_0001710201"/>
</dbReference>
<reference evidence="8" key="1">
    <citation type="submission" date="2017-02" db="UniProtKB">
        <authorList>
            <consortium name="WormBaseParasite"/>
        </authorList>
    </citation>
    <scope>IDENTIFICATION</scope>
</reference>
<dbReference type="AlphaFoldDB" id="A0A0M3IFT7"/>
<dbReference type="PANTHER" id="PTHR46641">
    <property type="entry name" value="FMRFAMIDE RECEPTOR-RELATED"/>
    <property type="match status" value="1"/>
</dbReference>
<dbReference type="InterPro" id="IPR000276">
    <property type="entry name" value="GPCR_Rhodpsn"/>
</dbReference>
<dbReference type="GO" id="GO:0016020">
    <property type="term" value="C:membrane"/>
    <property type="evidence" value="ECO:0007669"/>
    <property type="project" value="UniProtKB-SubCell"/>
</dbReference>
<keyword evidence="7" id="KW-1185">Reference proteome</keyword>
<feature type="transmembrane region" description="Helical" evidence="5">
    <location>
        <begin position="7"/>
        <end position="28"/>
    </location>
</feature>
<evidence type="ECO:0000256" key="2">
    <source>
        <dbReference type="ARBA" id="ARBA00022692"/>
    </source>
</evidence>
<dbReference type="Pfam" id="PF10324">
    <property type="entry name" value="7TM_GPCR_Srw"/>
    <property type="match status" value="1"/>
</dbReference>
<evidence type="ECO:0000256" key="3">
    <source>
        <dbReference type="ARBA" id="ARBA00022989"/>
    </source>
</evidence>
<dbReference type="PROSITE" id="PS50262">
    <property type="entry name" value="G_PROTEIN_RECEP_F1_2"/>
    <property type="match status" value="1"/>
</dbReference>
<evidence type="ECO:0000256" key="5">
    <source>
        <dbReference type="SAM" id="Phobius"/>
    </source>
</evidence>
<organism evidence="7 8">
    <name type="scientific">Ascaris lumbricoides</name>
    <name type="common">Giant roundworm</name>
    <dbReference type="NCBI Taxonomy" id="6252"/>
    <lineage>
        <taxon>Eukaryota</taxon>
        <taxon>Metazoa</taxon>
        <taxon>Ecdysozoa</taxon>
        <taxon>Nematoda</taxon>
        <taxon>Chromadorea</taxon>
        <taxon>Rhabditida</taxon>
        <taxon>Spirurina</taxon>
        <taxon>Ascaridomorpha</taxon>
        <taxon>Ascaridoidea</taxon>
        <taxon>Ascarididae</taxon>
        <taxon>Ascaris</taxon>
    </lineage>
</organism>
<dbReference type="InterPro" id="IPR017452">
    <property type="entry name" value="GPCR_Rhodpsn_7TM"/>
</dbReference>
<dbReference type="GO" id="GO:0008528">
    <property type="term" value="F:G protein-coupled peptide receptor activity"/>
    <property type="evidence" value="ECO:0007669"/>
    <property type="project" value="InterPro"/>
</dbReference>